<dbReference type="InterPro" id="IPR000182">
    <property type="entry name" value="GNAT_dom"/>
</dbReference>
<dbReference type="PATRIC" id="fig|1671680.3.peg.2957"/>
<feature type="domain" description="N-acetyltransferase" evidence="3">
    <location>
        <begin position="3"/>
        <end position="154"/>
    </location>
</feature>
<keyword evidence="6" id="KW-1185">Reference proteome</keyword>
<dbReference type="Proteomes" id="UP000465031">
    <property type="component" value="Chromosome"/>
</dbReference>
<dbReference type="EC" id="2.3.1.-" evidence="4"/>
<dbReference type="SUPFAM" id="SSF55729">
    <property type="entry name" value="Acyl-CoA N-acyltransferases (Nat)"/>
    <property type="match status" value="1"/>
</dbReference>
<dbReference type="CDD" id="cd04301">
    <property type="entry name" value="NAT_SF"/>
    <property type="match status" value="1"/>
</dbReference>
<dbReference type="InterPro" id="IPR050832">
    <property type="entry name" value="Bact_Acetyltransf"/>
</dbReference>
<evidence type="ECO:0000256" key="1">
    <source>
        <dbReference type="ARBA" id="ARBA00022679"/>
    </source>
</evidence>
<evidence type="ECO:0000313" key="4">
    <source>
        <dbReference type="EMBL" id="KZX20144.1"/>
    </source>
</evidence>
<dbReference type="RefSeq" id="WP_068212710.1">
    <property type="nucleotide sequence ID" value="NZ_CP047186.1"/>
</dbReference>
<sequence>MTVSLAPMPASALAAWVRVQRAAYISDRMRAGDDEAAATRTADASYETYFPDGSPAAGHDVLSVLDGGRPVGSLWLGPHPSDLDGVWWVWDVQIDAAERGRGLGRAAMLLAESHVRSRGGSALALNVFGFNTPARALYASLGYEPTALQLRKPL</sequence>
<evidence type="ECO:0000313" key="5">
    <source>
        <dbReference type="EMBL" id="QHC55123.1"/>
    </source>
</evidence>
<keyword evidence="1 4" id="KW-0808">Transferase</keyword>
<dbReference type="Pfam" id="PF00583">
    <property type="entry name" value="Acetyltransf_1"/>
    <property type="match status" value="1"/>
</dbReference>
<evidence type="ECO:0000313" key="7">
    <source>
        <dbReference type="Proteomes" id="UP000465031"/>
    </source>
</evidence>
<proteinExistence type="predicted"/>
<evidence type="ECO:0000259" key="3">
    <source>
        <dbReference type="PROSITE" id="PS51186"/>
    </source>
</evidence>
<keyword evidence="2 4" id="KW-0012">Acyltransferase</keyword>
<dbReference type="OrthoDB" id="3381976at2"/>
<dbReference type="EMBL" id="CP047186">
    <property type="protein sequence ID" value="QHC55123.1"/>
    <property type="molecule type" value="Genomic_DNA"/>
</dbReference>
<dbReference type="AlphaFoldDB" id="A0A166H8N2"/>
<reference evidence="7" key="2">
    <citation type="submission" date="2019-12" db="EMBL/GenBank/DDBJ databases">
        <title>Complete and draft genome sequences of new strains and members of some known species of the genus Rathayibacter isolated from plants.</title>
        <authorList>
            <person name="Tarlachkov S.V."/>
            <person name="Starodumova I.P."/>
            <person name="Dorofeeva L.V."/>
            <person name="Prisyazhnaya N.V."/>
            <person name="Leyn S."/>
            <person name="Zlamal J."/>
            <person name="Elan M."/>
            <person name="Osterman A.L."/>
            <person name="Nadler S."/>
            <person name="Subbotin S.A."/>
            <person name="Evtushenko L.I."/>
        </authorList>
    </citation>
    <scope>NUCLEOTIDE SEQUENCE [LARGE SCALE GENOMIC DNA]</scope>
    <source>
        <strain evidence="7">VKM Ac-2761</strain>
    </source>
</reference>
<organism evidence="4 6">
    <name type="scientific">Rathayibacter tanaceti</name>
    <dbReference type="NCBI Taxonomy" id="1671680"/>
    <lineage>
        <taxon>Bacteria</taxon>
        <taxon>Bacillati</taxon>
        <taxon>Actinomycetota</taxon>
        <taxon>Actinomycetes</taxon>
        <taxon>Micrococcales</taxon>
        <taxon>Microbacteriaceae</taxon>
        <taxon>Rathayibacter</taxon>
    </lineage>
</organism>
<dbReference type="PROSITE" id="PS51186">
    <property type="entry name" value="GNAT"/>
    <property type="match status" value="1"/>
</dbReference>
<evidence type="ECO:0000256" key="2">
    <source>
        <dbReference type="ARBA" id="ARBA00023315"/>
    </source>
</evidence>
<gene>
    <name evidence="4" type="primary">yycN</name>
    <name evidence="4" type="ORF">ACH61_02754</name>
    <name evidence="5" type="ORF">GSU10_05390</name>
</gene>
<dbReference type="Gene3D" id="3.40.630.30">
    <property type="match status" value="1"/>
</dbReference>
<reference evidence="4 6" key="1">
    <citation type="submission" date="2015-08" db="EMBL/GenBank/DDBJ databases">
        <title>Draft Genome Sequence of Rathayibacter sp. Strain VKM Ac-2596 Isolated from Leaf Gall Induced by Plant-Parasitic Nematodes.</title>
        <authorList>
            <person name="Vasilenko O.V."/>
            <person name="Starodumova I.P."/>
            <person name="Tarlachkov S.V."/>
            <person name="Dorofeeva L.V."/>
            <person name="Evtushenko L.I."/>
        </authorList>
    </citation>
    <scope>NUCLEOTIDE SEQUENCE [LARGE SCALE GENOMIC DNA]</scope>
    <source>
        <strain evidence="4 6">VKM Ac-2596</strain>
    </source>
</reference>
<dbReference type="Proteomes" id="UP000076717">
    <property type="component" value="Unassembled WGS sequence"/>
</dbReference>
<protein>
    <submittedName>
        <fullName evidence="5">GNAT family N-acetyltransferase</fullName>
    </submittedName>
    <submittedName>
        <fullName evidence="4">Putative N-acetyltransferase YycN</fullName>
        <ecNumber evidence="4">2.3.1.-</ecNumber>
    </submittedName>
</protein>
<evidence type="ECO:0000313" key="6">
    <source>
        <dbReference type="Proteomes" id="UP000076717"/>
    </source>
</evidence>
<dbReference type="PANTHER" id="PTHR43877:SF2">
    <property type="entry name" value="AMINOALKYLPHOSPHONATE N-ACETYLTRANSFERASE-RELATED"/>
    <property type="match status" value="1"/>
</dbReference>
<accession>A0A166H8N2</accession>
<dbReference type="KEGG" id="rte:GSU10_05390"/>
<dbReference type="GO" id="GO:0016747">
    <property type="term" value="F:acyltransferase activity, transferring groups other than amino-acyl groups"/>
    <property type="evidence" value="ECO:0007669"/>
    <property type="project" value="InterPro"/>
</dbReference>
<name>A0A166H8N2_9MICO</name>
<reference evidence="5" key="3">
    <citation type="submission" date="2019-12" db="EMBL/GenBank/DDBJ databases">
        <title>Complete and Draft Genome Sequences of New Strains and Members of Some Known Species of the Genus Rathayibacter isolated from Plants.</title>
        <authorList>
            <person name="Tarlachkov S.V."/>
            <person name="Starodumova I.P."/>
            <person name="Dorofeeva L.V."/>
            <person name="Prisyazhnaya N.V."/>
            <person name="Leyn S.A."/>
            <person name="Zlamal J.E."/>
            <person name="Elane M.L."/>
            <person name="Osterman A.L."/>
            <person name="Nadler S.A."/>
            <person name="Subbotin S.A."/>
            <person name="Evtushenko L.I."/>
        </authorList>
    </citation>
    <scope>NUCLEOTIDE SEQUENCE</scope>
    <source>
        <strain evidence="5">VKM Ac-2761</strain>
    </source>
</reference>
<dbReference type="InterPro" id="IPR016181">
    <property type="entry name" value="Acyl_CoA_acyltransferase"/>
</dbReference>
<dbReference type="PANTHER" id="PTHR43877">
    <property type="entry name" value="AMINOALKYLPHOSPHONATE N-ACETYLTRANSFERASE-RELATED-RELATED"/>
    <property type="match status" value="1"/>
</dbReference>
<dbReference type="EMBL" id="LIIN01000131">
    <property type="protein sequence ID" value="KZX20144.1"/>
    <property type="molecule type" value="Genomic_DNA"/>
</dbReference>